<evidence type="ECO:0000256" key="1">
    <source>
        <dbReference type="ARBA" id="ARBA00022598"/>
    </source>
</evidence>
<accession>A0ABD1VX50</accession>
<dbReference type="Proteomes" id="UP001604336">
    <property type="component" value="Unassembled WGS sequence"/>
</dbReference>
<evidence type="ECO:0008006" key="8">
    <source>
        <dbReference type="Google" id="ProtNLM"/>
    </source>
</evidence>
<keyword evidence="4" id="KW-0658">Purine biosynthesis</keyword>
<keyword evidence="3" id="KW-0547">Nucleotide-binding</keyword>
<evidence type="ECO:0000313" key="7">
    <source>
        <dbReference type="Proteomes" id="UP001604336"/>
    </source>
</evidence>
<comment type="caution">
    <text evidence="6">The sequence shown here is derived from an EMBL/GenBank/DDBJ whole genome shotgun (WGS) entry which is preliminary data.</text>
</comment>
<dbReference type="InterPro" id="IPR042109">
    <property type="entry name" value="Adenylosuccinate_synth_dom1"/>
</dbReference>
<dbReference type="PANTHER" id="PTHR11846">
    <property type="entry name" value="ADENYLOSUCCINATE SYNTHETASE"/>
    <property type="match status" value="1"/>
</dbReference>
<name>A0ABD1VX50_9LAMI</name>
<dbReference type="Gene3D" id="3.40.440.10">
    <property type="entry name" value="Adenylosuccinate Synthetase, subunit A, domain 1"/>
    <property type="match status" value="1"/>
</dbReference>
<evidence type="ECO:0000256" key="3">
    <source>
        <dbReference type="ARBA" id="ARBA00022741"/>
    </source>
</evidence>
<dbReference type="EMBL" id="JBFOLK010000001">
    <property type="protein sequence ID" value="KAL2541892.1"/>
    <property type="molecule type" value="Genomic_DNA"/>
</dbReference>
<proteinExistence type="predicted"/>
<dbReference type="InterPro" id="IPR001114">
    <property type="entry name" value="Adenylosuccinate_synthetase"/>
</dbReference>
<dbReference type="GO" id="GO:0016874">
    <property type="term" value="F:ligase activity"/>
    <property type="evidence" value="ECO:0007669"/>
    <property type="project" value="UniProtKB-KW"/>
</dbReference>
<evidence type="ECO:0000256" key="5">
    <source>
        <dbReference type="ARBA" id="ARBA00022842"/>
    </source>
</evidence>
<gene>
    <name evidence="6" type="ORF">Adt_02870</name>
</gene>
<evidence type="ECO:0000313" key="6">
    <source>
        <dbReference type="EMBL" id="KAL2541892.1"/>
    </source>
</evidence>
<protein>
    <recommendedName>
        <fullName evidence="8">Maturase K</fullName>
    </recommendedName>
</protein>
<dbReference type="GO" id="GO:0000166">
    <property type="term" value="F:nucleotide binding"/>
    <property type="evidence" value="ECO:0007669"/>
    <property type="project" value="UniProtKB-KW"/>
</dbReference>
<dbReference type="Pfam" id="PF00709">
    <property type="entry name" value="Adenylsucc_synt"/>
    <property type="match status" value="1"/>
</dbReference>
<dbReference type="InterPro" id="IPR027417">
    <property type="entry name" value="P-loop_NTPase"/>
</dbReference>
<evidence type="ECO:0000256" key="2">
    <source>
        <dbReference type="ARBA" id="ARBA00022723"/>
    </source>
</evidence>
<dbReference type="PANTHER" id="PTHR11846:SF0">
    <property type="entry name" value="ADENYLOSUCCINATE SYNTHETASE"/>
    <property type="match status" value="1"/>
</dbReference>
<evidence type="ECO:0000256" key="4">
    <source>
        <dbReference type="ARBA" id="ARBA00022755"/>
    </source>
</evidence>
<dbReference type="AlphaFoldDB" id="A0ABD1VX50"/>
<sequence length="126" mass="13867">MTIPEGRILEVRFEHHLRRHNLGRSQSHSHVFLHNKRQLQRNFIDFKRFVVVCVSAIIQEKGVSESDSGLSRIESLSQVSSVLEILTMLVEGGQATMSDIDFGTYPFVTSSSPSAGGISTGLGIAP</sequence>
<dbReference type="GO" id="GO:0006164">
    <property type="term" value="P:purine nucleotide biosynthetic process"/>
    <property type="evidence" value="ECO:0007669"/>
    <property type="project" value="UniProtKB-KW"/>
</dbReference>
<reference evidence="7" key="1">
    <citation type="submission" date="2024-07" db="EMBL/GenBank/DDBJ databases">
        <title>Two chromosome-level genome assemblies of Korean endemic species Abeliophyllum distichum and Forsythia ovata (Oleaceae).</title>
        <authorList>
            <person name="Jang H."/>
        </authorList>
    </citation>
    <scope>NUCLEOTIDE SEQUENCE [LARGE SCALE GENOMIC DNA]</scope>
</reference>
<keyword evidence="5" id="KW-0460">Magnesium</keyword>
<keyword evidence="2" id="KW-0479">Metal-binding</keyword>
<keyword evidence="7" id="KW-1185">Reference proteome</keyword>
<keyword evidence="1" id="KW-0436">Ligase</keyword>
<dbReference type="GO" id="GO:0046872">
    <property type="term" value="F:metal ion binding"/>
    <property type="evidence" value="ECO:0007669"/>
    <property type="project" value="UniProtKB-KW"/>
</dbReference>
<organism evidence="6 7">
    <name type="scientific">Abeliophyllum distichum</name>
    <dbReference type="NCBI Taxonomy" id="126358"/>
    <lineage>
        <taxon>Eukaryota</taxon>
        <taxon>Viridiplantae</taxon>
        <taxon>Streptophyta</taxon>
        <taxon>Embryophyta</taxon>
        <taxon>Tracheophyta</taxon>
        <taxon>Spermatophyta</taxon>
        <taxon>Magnoliopsida</taxon>
        <taxon>eudicotyledons</taxon>
        <taxon>Gunneridae</taxon>
        <taxon>Pentapetalae</taxon>
        <taxon>asterids</taxon>
        <taxon>lamiids</taxon>
        <taxon>Lamiales</taxon>
        <taxon>Oleaceae</taxon>
        <taxon>Forsythieae</taxon>
        <taxon>Abeliophyllum</taxon>
    </lineage>
</organism>
<dbReference type="SUPFAM" id="SSF52540">
    <property type="entry name" value="P-loop containing nucleoside triphosphate hydrolases"/>
    <property type="match status" value="1"/>
</dbReference>